<reference evidence="1" key="1">
    <citation type="journal article" date="2019" name="bioRxiv">
        <title>The Genome of the Zebra Mussel, Dreissena polymorpha: A Resource for Invasive Species Research.</title>
        <authorList>
            <person name="McCartney M.A."/>
            <person name="Auch B."/>
            <person name="Kono T."/>
            <person name="Mallez S."/>
            <person name="Zhang Y."/>
            <person name="Obille A."/>
            <person name="Becker A."/>
            <person name="Abrahante J.E."/>
            <person name="Garbe J."/>
            <person name="Badalamenti J.P."/>
            <person name="Herman A."/>
            <person name="Mangelson H."/>
            <person name="Liachko I."/>
            <person name="Sullivan S."/>
            <person name="Sone E.D."/>
            <person name="Koren S."/>
            <person name="Silverstein K.A.T."/>
            <person name="Beckman K.B."/>
            <person name="Gohl D.M."/>
        </authorList>
    </citation>
    <scope>NUCLEOTIDE SEQUENCE</scope>
    <source>
        <strain evidence="1">Duluth1</strain>
        <tissue evidence="1">Whole animal</tissue>
    </source>
</reference>
<evidence type="ECO:0000313" key="1">
    <source>
        <dbReference type="EMBL" id="KAH3842058.1"/>
    </source>
</evidence>
<reference evidence="1" key="2">
    <citation type="submission" date="2020-11" db="EMBL/GenBank/DDBJ databases">
        <authorList>
            <person name="McCartney M.A."/>
            <person name="Auch B."/>
            <person name="Kono T."/>
            <person name="Mallez S."/>
            <person name="Becker A."/>
            <person name="Gohl D.M."/>
            <person name="Silverstein K.A.T."/>
            <person name="Koren S."/>
            <person name="Bechman K.B."/>
            <person name="Herman A."/>
            <person name="Abrahante J.E."/>
            <person name="Garbe J."/>
        </authorList>
    </citation>
    <scope>NUCLEOTIDE SEQUENCE</scope>
    <source>
        <strain evidence="1">Duluth1</strain>
        <tissue evidence="1">Whole animal</tissue>
    </source>
</reference>
<sequence length="98" mass="11116">MTPGLVDLLQNIERTTTGKQGSVRMKPFSITQFRSKPFTCTTTPTTNSQTELIRTHMSVYYVQLNVQSALYGKINRRKTTIVKKINKFNIKCTNAGQT</sequence>
<gene>
    <name evidence="1" type="ORF">DPMN_115546</name>
</gene>
<accession>A0A9D4KM50</accession>
<keyword evidence="2" id="KW-1185">Reference proteome</keyword>
<evidence type="ECO:0000313" key="2">
    <source>
        <dbReference type="Proteomes" id="UP000828390"/>
    </source>
</evidence>
<name>A0A9D4KM50_DREPO</name>
<protein>
    <submittedName>
        <fullName evidence="1">Uncharacterized protein</fullName>
    </submittedName>
</protein>
<organism evidence="1 2">
    <name type="scientific">Dreissena polymorpha</name>
    <name type="common">Zebra mussel</name>
    <name type="synonym">Mytilus polymorpha</name>
    <dbReference type="NCBI Taxonomy" id="45954"/>
    <lineage>
        <taxon>Eukaryota</taxon>
        <taxon>Metazoa</taxon>
        <taxon>Spiralia</taxon>
        <taxon>Lophotrochozoa</taxon>
        <taxon>Mollusca</taxon>
        <taxon>Bivalvia</taxon>
        <taxon>Autobranchia</taxon>
        <taxon>Heteroconchia</taxon>
        <taxon>Euheterodonta</taxon>
        <taxon>Imparidentia</taxon>
        <taxon>Neoheterodontei</taxon>
        <taxon>Myida</taxon>
        <taxon>Dreissenoidea</taxon>
        <taxon>Dreissenidae</taxon>
        <taxon>Dreissena</taxon>
    </lineage>
</organism>
<dbReference type="Proteomes" id="UP000828390">
    <property type="component" value="Unassembled WGS sequence"/>
</dbReference>
<dbReference type="AlphaFoldDB" id="A0A9D4KM50"/>
<dbReference type="EMBL" id="JAIWYP010000004">
    <property type="protein sequence ID" value="KAH3842058.1"/>
    <property type="molecule type" value="Genomic_DNA"/>
</dbReference>
<comment type="caution">
    <text evidence="1">The sequence shown here is derived from an EMBL/GenBank/DDBJ whole genome shotgun (WGS) entry which is preliminary data.</text>
</comment>
<proteinExistence type="predicted"/>